<dbReference type="EMBL" id="CAACVS010000114">
    <property type="protein sequence ID" value="VEU37081.1"/>
    <property type="molecule type" value="Genomic_DNA"/>
</dbReference>
<keyword evidence="3" id="KW-1133">Transmembrane helix</keyword>
<feature type="signal peptide" evidence="4">
    <location>
        <begin position="1"/>
        <end position="21"/>
    </location>
</feature>
<feature type="region of interest" description="Disordered" evidence="2">
    <location>
        <begin position="82"/>
        <end position="117"/>
    </location>
</feature>
<feature type="chain" id="PRO_5019081707" evidence="4">
    <location>
        <begin position="22"/>
        <end position="262"/>
    </location>
</feature>
<gene>
    <name evidence="5" type="ORF">PSNMU_V1.4_AUG-EV-PASAV3_0039570</name>
</gene>
<accession>A0A448Z4X9</accession>
<evidence type="ECO:0000256" key="3">
    <source>
        <dbReference type="SAM" id="Phobius"/>
    </source>
</evidence>
<dbReference type="AlphaFoldDB" id="A0A448Z4X9"/>
<evidence type="ECO:0000313" key="5">
    <source>
        <dbReference type="EMBL" id="VEU37081.1"/>
    </source>
</evidence>
<feature type="transmembrane region" description="Helical" evidence="3">
    <location>
        <begin position="229"/>
        <end position="249"/>
    </location>
</feature>
<organism evidence="5 6">
    <name type="scientific">Pseudo-nitzschia multistriata</name>
    <dbReference type="NCBI Taxonomy" id="183589"/>
    <lineage>
        <taxon>Eukaryota</taxon>
        <taxon>Sar</taxon>
        <taxon>Stramenopiles</taxon>
        <taxon>Ochrophyta</taxon>
        <taxon>Bacillariophyta</taxon>
        <taxon>Bacillariophyceae</taxon>
        <taxon>Bacillariophycidae</taxon>
        <taxon>Bacillariales</taxon>
        <taxon>Bacillariaceae</taxon>
        <taxon>Pseudo-nitzschia</taxon>
    </lineage>
</organism>
<dbReference type="Proteomes" id="UP000291116">
    <property type="component" value="Unassembled WGS sequence"/>
</dbReference>
<name>A0A448Z4X9_9STRA</name>
<proteinExistence type="predicted"/>
<evidence type="ECO:0000313" key="6">
    <source>
        <dbReference type="Proteomes" id="UP000291116"/>
    </source>
</evidence>
<evidence type="ECO:0000256" key="4">
    <source>
        <dbReference type="SAM" id="SignalP"/>
    </source>
</evidence>
<feature type="compositionally biased region" description="Polar residues" evidence="2">
    <location>
        <begin position="99"/>
        <end position="111"/>
    </location>
</feature>
<keyword evidence="3" id="KW-0472">Membrane</keyword>
<dbReference type="OrthoDB" id="204261at2759"/>
<evidence type="ECO:0000256" key="1">
    <source>
        <dbReference type="SAM" id="Coils"/>
    </source>
</evidence>
<keyword evidence="3" id="KW-0812">Transmembrane</keyword>
<protein>
    <submittedName>
        <fullName evidence="5">Uncharacterized protein</fullName>
    </submittedName>
</protein>
<feature type="region of interest" description="Disordered" evidence="2">
    <location>
        <begin position="34"/>
        <end position="61"/>
    </location>
</feature>
<keyword evidence="1" id="KW-0175">Coiled coil</keyword>
<feature type="compositionally biased region" description="Basic and acidic residues" evidence="2">
    <location>
        <begin position="50"/>
        <end position="60"/>
    </location>
</feature>
<sequence length="262" mass="28473">MIRAVVFLAILGLLQIDESTSFVTNSNRATLPASALSAKKKKRSQAGKGFGKEEKVEKPVASKSNNADLFNIEARAAAQQQQQSSAFTSIDGGSDAIPTLSTPATTVGSSDESVEERNKRILREKYGLRTKEEQEAAEAKQKQINDQRKKINEWKKLADEGDDFDLLQVIPDPVLIFIDRFLKAGVTVCTTLFVLAGFAITVEAGSKATDNPLPQEIDDFITNVVEPNFTPGLGVLLSFSVMLGLFASLQLNSAASTYREDN</sequence>
<keyword evidence="4" id="KW-0732">Signal</keyword>
<evidence type="ECO:0000256" key="2">
    <source>
        <dbReference type="SAM" id="MobiDB-lite"/>
    </source>
</evidence>
<reference evidence="5 6" key="1">
    <citation type="submission" date="2019-01" db="EMBL/GenBank/DDBJ databases">
        <authorList>
            <person name="Ferrante I. M."/>
        </authorList>
    </citation>
    <scope>NUCLEOTIDE SEQUENCE [LARGE SCALE GENOMIC DNA]</scope>
    <source>
        <strain evidence="5 6">B856</strain>
    </source>
</reference>
<feature type="coiled-coil region" evidence="1">
    <location>
        <begin position="130"/>
        <end position="157"/>
    </location>
</feature>
<keyword evidence="6" id="KW-1185">Reference proteome</keyword>